<reference evidence="2" key="2">
    <citation type="submission" date="2020-09" db="EMBL/GenBank/DDBJ databases">
        <authorList>
            <person name="Sun Q."/>
            <person name="Ohkuma M."/>
        </authorList>
    </citation>
    <scope>NUCLEOTIDE SEQUENCE</scope>
    <source>
        <strain evidence="2">JCM 17820</strain>
    </source>
</reference>
<proteinExistence type="predicted"/>
<keyword evidence="1" id="KW-0812">Transmembrane</keyword>
<accession>A0A830GT06</accession>
<keyword evidence="1" id="KW-0472">Membrane</keyword>
<dbReference type="Proteomes" id="UP000605784">
    <property type="component" value="Unassembled WGS sequence"/>
</dbReference>
<evidence type="ECO:0008006" key="4">
    <source>
        <dbReference type="Google" id="ProtNLM"/>
    </source>
</evidence>
<evidence type="ECO:0000313" key="2">
    <source>
        <dbReference type="EMBL" id="GGO03741.1"/>
    </source>
</evidence>
<keyword evidence="3" id="KW-1185">Reference proteome</keyword>
<keyword evidence="1" id="KW-1133">Transmembrane helix</keyword>
<evidence type="ECO:0000256" key="1">
    <source>
        <dbReference type="SAM" id="Phobius"/>
    </source>
</evidence>
<dbReference type="RefSeq" id="WP_189002094.1">
    <property type="nucleotide sequence ID" value="NZ_BMOU01000008.1"/>
</dbReference>
<evidence type="ECO:0000313" key="3">
    <source>
        <dbReference type="Proteomes" id="UP000605784"/>
    </source>
</evidence>
<sequence length="236" mass="25435">MVEITLRNVLGYLFGLPAILGGLVFALVSPVSGLLLILAGVLALPVVRRQFDVRAGLSFSSWAVVGLVLLLSVASLSVLALTVGDGGQQSLGESKTASGLSVVVTDYEIHENVDLNNNDPIDPNADALLVKLRVEHVGENERVFPHQVANEIQADYNDEPLASALTYRNITVDNTTYHGYHQSYRGQDADGAYQGTTVSGWVAFEVPPNAEPSDMTVTVYWGPDRNQKGVWQLSSQ</sequence>
<name>A0A830GT06_9EURY</name>
<protein>
    <recommendedName>
        <fullName evidence="4">DUF4352 domain-containing protein</fullName>
    </recommendedName>
</protein>
<reference evidence="2" key="1">
    <citation type="journal article" date="2014" name="Int. J. Syst. Evol. Microbiol.">
        <title>Complete genome sequence of Corynebacterium casei LMG S-19264T (=DSM 44701T), isolated from a smear-ripened cheese.</title>
        <authorList>
            <consortium name="US DOE Joint Genome Institute (JGI-PGF)"/>
            <person name="Walter F."/>
            <person name="Albersmeier A."/>
            <person name="Kalinowski J."/>
            <person name="Ruckert C."/>
        </authorList>
    </citation>
    <scope>NUCLEOTIDE SEQUENCE</scope>
    <source>
        <strain evidence="2">JCM 17820</strain>
    </source>
</reference>
<feature type="transmembrane region" description="Helical" evidence="1">
    <location>
        <begin position="59"/>
        <end position="81"/>
    </location>
</feature>
<gene>
    <name evidence="2" type="ORF">GCM10009030_39720</name>
</gene>
<comment type="caution">
    <text evidence="2">The sequence shown here is derived from an EMBL/GenBank/DDBJ whole genome shotgun (WGS) entry which is preliminary data.</text>
</comment>
<feature type="transmembrane region" description="Helical" evidence="1">
    <location>
        <begin position="20"/>
        <end position="47"/>
    </location>
</feature>
<dbReference type="AlphaFoldDB" id="A0A830GT06"/>
<dbReference type="EMBL" id="BMOU01000008">
    <property type="protein sequence ID" value="GGO03741.1"/>
    <property type="molecule type" value="Genomic_DNA"/>
</dbReference>
<organism evidence="2 3">
    <name type="scientific">Haloarcula pellucida</name>
    <dbReference type="NCBI Taxonomy" id="1427151"/>
    <lineage>
        <taxon>Archaea</taxon>
        <taxon>Methanobacteriati</taxon>
        <taxon>Methanobacteriota</taxon>
        <taxon>Stenosarchaea group</taxon>
        <taxon>Halobacteria</taxon>
        <taxon>Halobacteriales</taxon>
        <taxon>Haloarculaceae</taxon>
        <taxon>Haloarcula</taxon>
    </lineage>
</organism>